<feature type="region of interest" description="Disordered" evidence="1">
    <location>
        <begin position="1"/>
        <end position="23"/>
    </location>
</feature>
<protein>
    <submittedName>
        <fullName evidence="3">Uncharacterized protein</fullName>
    </submittedName>
</protein>
<dbReference type="Proteomes" id="UP000199086">
    <property type="component" value="Unassembled WGS sequence"/>
</dbReference>
<keyword evidence="2" id="KW-0472">Membrane</keyword>
<sequence>MDQYPPTNRFTGPHEGDEGAARPAVDRATMEVTVVICVVLAAMLLLATLVLGSALASVIGLVNLVLASAMTGLWARLNS</sequence>
<evidence type="ECO:0000256" key="1">
    <source>
        <dbReference type="SAM" id="MobiDB-lite"/>
    </source>
</evidence>
<evidence type="ECO:0000313" key="4">
    <source>
        <dbReference type="Proteomes" id="UP000199086"/>
    </source>
</evidence>
<reference evidence="3 4" key="1">
    <citation type="submission" date="2016-06" db="EMBL/GenBank/DDBJ databases">
        <authorList>
            <person name="Olsen C.W."/>
            <person name="Carey S."/>
            <person name="Hinshaw L."/>
            <person name="Karasin A.I."/>
        </authorList>
    </citation>
    <scope>NUCLEOTIDE SEQUENCE [LARGE SCALE GENOMIC DNA]</scope>
    <source>
        <strain evidence="3 4">LZ-22</strain>
    </source>
</reference>
<organism evidence="3 4">
    <name type="scientific">Raineyella antarctica</name>
    <dbReference type="NCBI Taxonomy" id="1577474"/>
    <lineage>
        <taxon>Bacteria</taxon>
        <taxon>Bacillati</taxon>
        <taxon>Actinomycetota</taxon>
        <taxon>Actinomycetes</taxon>
        <taxon>Propionibacteriales</taxon>
        <taxon>Propionibacteriaceae</taxon>
        <taxon>Raineyella</taxon>
    </lineage>
</organism>
<feature type="transmembrane region" description="Helical" evidence="2">
    <location>
        <begin position="58"/>
        <end position="77"/>
    </location>
</feature>
<evidence type="ECO:0000256" key="2">
    <source>
        <dbReference type="SAM" id="Phobius"/>
    </source>
</evidence>
<keyword evidence="4" id="KW-1185">Reference proteome</keyword>
<feature type="compositionally biased region" description="Polar residues" evidence="1">
    <location>
        <begin position="1"/>
        <end position="10"/>
    </location>
</feature>
<keyword evidence="2" id="KW-1133">Transmembrane helix</keyword>
<dbReference type="RefSeq" id="WP_092606720.1">
    <property type="nucleotide sequence ID" value="NZ_FMYF01000002.1"/>
</dbReference>
<keyword evidence="2" id="KW-0812">Transmembrane</keyword>
<dbReference type="EMBL" id="FMYF01000002">
    <property type="protein sequence ID" value="SDB80559.1"/>
    <property type="molecule type" value="Genomic_DNA"/>
</dbReference>
<name>A0A1G6GF78_9ACTN</name>
<feature type="compositionally biased region" description="Basic and acidic residues" evidence="1">
    <location>
        <begin position="12"/>
        <end position="23"/>
    </location>
</feature>
<accession>A0A1G6GF78</accession>
<dbReference type="AlphaFoldDB" id="A0A1G6GF78"/>
<gene>
    <name evidence="3" type="ORF">GA0111570_102350</name>
</gene>
<feature type="transmembrane region" description="Helical" evidence="2">
    <location>
        <begin position="32"/>
        <end position="52"/>
    </location>
</feature>
<evidence type="ECO:0000313" key="3">
    <source>
        <dbReference type="EMBL" id="SDB80559.1"/>
    </source>
</evidence>
<proteinExistence type="predicted"/>